<comment type="caution">
    <text evidence="3">The sequence shown here is derived from an EMBL/GenBank/DDBJ whole genome shotgun (WGS) entry which is preliminary data.</text>
</comment>
<dbReference type="GO" id="GO:0016757">
    <property type="term" value="F:glycosyltransferase activity"/>
    <property type="evidence" value="ECO:0007669"/>
    <property type="project" value="InterPro"/>
</dbReference>
<proteinExistence type="predicted"/>
<dbReference type="PANTHER" id="PTHR12526:SF630">
    <property type="entry name" value="GLYCOSYLTRANSFERASE"/>
    <property type="match status" value="1"/>
</dbReference>
<dbReference type="InterPro" id="IPR028098">
    <property type="entry name" value="Glyco_trans_4-like_N"/>
</dbReference>
<reference evidence="3" key="1">
    <citation type="submission" date="2022-02" db="EMBL/GenBank/DDBJ databases">
        <authorList>
            <person name="Leng L."/>
        </authorList>
    </citation>
    <scope>NUCLEOTIDE SEQUENCE</scope>
    <source>
        <strain evidence="3">JI</strain>
    </source>
</reference>
<dbReference type="Pfam" id="PF13439">
    <property type="entry name" value="Glyco_transf_4"/>
    <property type="match status" value="1"/>
</dbReference>
<accession>A0A9X4H3A9</accession>
<sequence>MALLKVLHVITLSELGGAQKVVYHIVAGLPAEQFEVTVACAPGGELVNWLKVLPQGIHVVEIPEMKRNISPLNDFKALWKLYSLMKKEAFHIVHCHSSKAGILGRLAAWLAGVPKIYFTVHGWGINEYQSRPVRFFYKWAERLAGAVSTKVVCVSESDLAKGRSLRLAADGKFCVIYNGLPESQKREGILRGELDIKGEDIIIGTVARLAPQKAPLFLLELARRMITRPDRGPGEGQLYFVLIGDGPLRSECEEFIAGSGLNGRVFLLGAREEAAELIRDFDIFVLFSRWEGLPLTIIEAMQAGCPVVANAVGGVGELVVHQKTGCLINELDLKAAEKALRDLISSRDKRLSMGELGRQRAENLFSINEMRKKYIELYLCIRLGNNAIIRIIYW</sequence>
<dbReference type="Proteomes" id="UP001154312">
    <property type="component" value="Unassembled WGS sequence"/>
</dbReference>
<dbReference type="Pfam" id="PF00534">
    <property type="entry name" value="Glycos_transf_1"/>
    <property type="match status" value="1"/>
</dbReference>
<dbReference type="InterPro" id="IPR001296">
    <property type="entry name" value="Glyco_trans_1"/>
</dbReference>
<dbReference type="SUPFAM" id="SSF53756">
    <property type="entry name" value="UDP-Glycosyltransferase/glycogen phosphorylase"/>
    <property type="match status" value="1"/>
</dbReference>
<dbReference type="CDD" id="cd03808">
    <property type="entry name" value="GT4_CapM-like"/>
    <property type="match status" value="1"/>
</dbReference>
<gene>
    <name evidence="3" type="ORF">L7E55_05890</name>
</gene>
<keyword evidence="4" id="KW-1185">Reference proteome</keyword>
<protein>
    <submittedName>
        <fullName evidence="3">Glycosyltransferase family 4 protein</fullName>
    </submittedName>
</protein>
<evidence type="ECO:0000259" key="1">
    <source>
        <dbReference type="Pfam" id="PF00534"/>
    </source>
</evidence>
<dbReference type="PANTHER" id="PTHR12526">
    <property type="entry name" value="GLYCOSYLTRANSFERASE"/>
    <property type="match status" value="1"/>
</dbReference>
<evidence type="ECO:0000259" key="2">
    <source>
        <dbReference type="Pfam" id="PF13439"/>
    </source>
</evidence>
<dbReference type="Gene3D" id="3.40.50.2000">
    <property type="entry name" value="Glycogen Phosphorylase B"/>
    <property type="match status" value="2"/>
</dbReference>
<feature type="domain" description="Glycosyl transferase family 1" evidence="1">
    <location>
        <begin position="191"/>
        <end position="360"/>
    </location>
</feature>
<dbReference type="RefSeq" id="WP_277443146.1">
    <property type="nucleotide sequence ID" value="NZ_JAKOAV010000008.1"/>
</dbReference>
<dbReference type="EMBL" id="JAKOAV010000008">
    <property type="protein sequence ID" value="MDF9407893.1"/>
    <property type="molecule type" value="Genomic_DNA"/>
</dbReference>
<evidence type="ECO:0000313" key="3">
    <source>
        <dbReference type="EMBL" id="MDF9407893.1"/>
    </source>
</evidence>
<organism evidence="3 4">
    <name type="scientific">Pelotomaculum isophthalicicum JI</name>
    <dbReference type="NCBI Taxonomy" id="947010"/>
    <lineage>
        <taxon>Bacteria</taxon>
        <taxon>Bacillati</taxon>
        <taxon>Bacillota</taxon>
        <taxon>Clostridia</taxon>
        <taxon>Eubacteriales</taxon>
        <taxon>Desulfotomaculaceae</taxon>
        <taxon>Pelotomaculum</taxon>
    </lineage>
</organism>
<feature type="domain" description="Glycosyltransferase subfamily 4-like N-terminal" evidence="2">
    <location>
        <begin position="16"/>
        <end position="180"/>
    </location>
</feature>
<name>A0A9X4H3A9_9FIRM</name>
<evidence type="ECO:0000313" key="4">
    <source>
        <dbReference type="Proteomes" id="UP001154312"/>
    </source>
</evidence>
<dbReference type="AlphaFoldDB" id="A0A9X4H3A9"/>